<dbReference type="Pfam" id="PF12833">
    <property type="entry name" value="HTH_18"/>
    <property type="match status" value="1"/>
</dbReference>
<dbReference type="InterPro" id="IPR009057">
    <property type="entry name" value="Homeodomain-like_sf"/>
</dbReference>
<dbReference type="Gene3D" id="1.10.10.60">
    <property type="entry name" value="Homeodomain-like"/>
    <property type="match status" value="2"/>
</dbReference>
<dbReference type="PROSITE" id="PS01124">
    <property type="entry name" value="HTH_ARAC_FAMILY_2"/>
    <property type="match status" value="1"/>
</dbReference>
<dbReference type="InterPro" id="IPR020449">
    <property type="entry name" value="Tscrpt_reg_AraC-type_HTH"/>
</dbReference>
<dbReference type="InterPro" id="IPR017853">
    <property type="entry name" value="GH"/>
</dbReference>
<organism evidence="5 6">
    <name type="scientific">Candidatus Enterococcus ferrettii</name>
    <dbReference type="NCBI Taxonomy" id="2815324"/>
    <lineage>
        <taxon>Bacteria</taxon>
        <taxon>Bacillati</taxon>
        <taxon>Bacillota</taxon>
        <taxon>Bacilli</taxon>
        <taxon>Lactobacillales</taxon>
        <taxon>Enterococcaceae</taxon>
        <taxon>Enterococcus</taxon>
    </lineage>
</organism>
<evidence type="ECO:0000313" key="5">
    <source>
        <dbReference type="EMBL" id="MEO1768728.1"/>
    </source>
</evidence>
<dbReference type="PANTHER" id="PTHR43280:SF28">
    <property type="entry name" value="HTH-TYPE TRANSCRIPTIONAL ACTIVATOR RHAS"/>
    <property type="match status" value="1"/>
</dbReference>
<reference evidence="5 6" key="2">
    <citation type="submission" date="2024-02" db="EMBL/GenBank/DDBJ databases">
        <title>The Genome Sequence of Enterococcus sp. DIV0159.</title>
        <authorList>
            <person name="Earl A."/>
            <person name="Manson A."/>
            <person name="Gilmore M."/>
            <person name="Sanders J."/>
            <person name="Shea T."/>
            <person name="Howe W."/>
            <person name="Livny J."/>
            <person name="Cuomo C."/>
            <person name="Neafsey D."/>
            <person name="Birren B."/>
        </authorList>
    </citation>
    <scope>NUCLEOTIDE SEQUENCE [LARGE SCALE GENOMIC DNA]</scope>
    <source>
        <strain evidence="5 6">665A</strain>
    </source>
</reference>
<comment type="caution">
    <text evidence="5">The sequence shown here is derived from an EMBL/GenBank/DDBJ whole genome shotgun (WGS) entry which is preliminary data.</text>
</comment>
<dbReference type="EMBL" id="JAFREL020000001">
    <property type="protein sequence ID" value="MEO1768728.1"/>
    <property type="molecule type" value="Genomic_DNA"/>
</dbReference>
<dbReference type="SUPFAM" id="SSF51445">
    <property type="entry name" value="(Trans)glycosidases"/>
    <property type="match status" value="1"/>
</dbReference>
<evidence type="ECO:0000313" key="6">
    <source>
        <dbReference type="Proteomes" id="UP000664357"/>
    </source>
</evidence>
<gene>
    <name evidence="5" type="ORF">JZO67_000667</name>
</gene>
<dbReference type="SMART" id="SM00342">
    <property type="entry name" value="HTH_ARAC"/>
    <property type="match status" value="1"/>
</dbReference>
<dbReference type="SUPFAM" id="SSF51011">
    <property type="entry name" value="Glycosyl hydrolase domain"/>
    <property type="match status" value="1"/>
</dbReference>
<reference evidence="5 6" key="1">
    <citation type="submission" date="2021-03" db="EMBL/GenBank/DDBJ databases">
        <authorList>
            <person name="Gilmore M.S."/>
            <person name="Schwartzman J."/>
            <person name="Van Tyne D."/>
            <person name="Martin M."/>
            <person name="Earl A.M."/>
            <person name="Manson A.L."/>
            <person name="Straub T."/>
            <person name="Salamzade R."/>
            <person name="Saavedra J."/>
            <person name="Lebreton F."/>
            <person name="Prichula J."/>
            <person name="Schaufler K."/>
            <person name="Gaca A."/>
            <person name="Sgardioli B."/>
            <person name="Wagenaar J."/>
            <person name="Strong T."/>
        </authorList>
    </citation>
    <scope>NUCLEOTIDE SEQUENCE [LARGE SCALE GENOMIC DNA]</scope>
    <source>
        <strain evidence="5 6">665A</strain>
    </source>
</reference>
<sequence>MTPTGNFPFAIHGIIGQHWTSSSDSNLRILFGIRGSWQILTEESVYEMSAEDVLVLNAFQAAQVTATSVDSALFLIEIYREEIENQLNIQWTPVFDCNSMAEKQFAYQEKEFSQLREKLLACLATFYDLKEQNQFAVYEKFFSMLSFLKSHFQRSDFQIPAAYDEKIQQVLTTIHLNYMKPLTLQQIAEETFLSYHYLSRKFKEEVGVSFKEYLTTYRLKKSATALRISEQSILKIALENGFTNSKAFHLAFKNYYGITPNDYRHQQASEMLEVGEGKKVKADNFELLEIEAAMLVLSNFMVQKDPEEFLEPKQLERQIPLTKPLKPRSTLPKILNIGHCSNWLRGDAQQAMLETCQGISFDYLRFNDVLIENQLIIDTFDILPNHAQMSRLISFAMKNHLTPIIHFKIPKDNQTEFSSWLKPRLKVLQRLVDEFGDSSNTWHLEFDLDPLPVNLKENFLFFYQQMQRIFDQPTIGLNVGALYRSPFVDQLEEFLADLNEQHLTIAFVDYRSDPSDDYLWDELPKNLLKDYQEYNLTTLKALLEKYHCGRKVFLSEWNTLIGKGTTLRGTFFRSAIMFKDLLYLAAEIEGIGFWLNNSIQSNSPEQPLTGQNRLTLYVGHQLKRPVFFVLQMFDRIKGSVLYQEEAIYLTQQGQTRYLLLLNPTYFNPAMSIDETYMMYQSQLIKLELQHLESGPYQINTYTLDKDHGGIYNEVLKTSGLELVDQEATDYLKQAILPQLEISCIEVEEQLTFKELLSFNACRLIQIKPLHN</sequence>
<dbReference type="Gene3D" id="2.60.40.1500">
    <property type="entry name" value="Glycosyl hydrolase domain, family 39"/>
    <property type="match status" value="1"/>
</dbReference>
<keyword evidence="3" id="KW-0804">Transcription</keyword>
<feature type="domain" description="HTH araC/xylS-type" evidence="4">
    <location>
        <begin position="168"/>
        <end position="266"/>
    </location>
</feature>
<dbReference type="Gene3D" id="3.20.20.80">
    <property type="entry name" value="Glycosidases"/>
    <property type="match status" value="1"/>
</dbReference>
<dbReference type="PROSITE" id="PS00041">
    <property type="entry name" value="HTH_ARAC_FAMILY_1"/>
    <property type="match status" value="1"/>
</dbReference>
<dbReference type="PRINTS" id="PR00032">
    <property type="entry name" value="HTHARAC"/>
</dbReference>
<protein>
    <recommendedName>
        <fullName evidence="4">HTH araC/xylS-type domain-containing protein</fullName>
    </recommendedName>
</protein>
<keyword evidence="2" id="KW-0238">DNA-binding</keyword>
<dbReference type="RefSeq" id="WP_207700831.1">
    <property type="nucleotide sequence ID" value="NZ_JAFREL020000001.1"/>
</dbReference>
<dbReference type="SUPFAM" id="SSF46689">
    <property type="entry name" value="Homeodomain-like"/>
    <property type="match status" value="2"/>
</dbReference>
<evidence type="ECO:0000256" key="3">
    <source>
        <dbReference type="ARBA" id="ARBA00023163"/>
    </source>
</evidence>
<keyword evidence="6" id="KW-1185">Reference proteome</keyword>
<dbReference type="InterPro" id="IPR018062">
    <property type="entry name" value="HTH_AraC-typ_CS"/>
</dbReference>
<evidence type="ECO:0000256" key="1">
    <source>
        <dbReference type="ARBA" id="ARBA00023015"/>
    </source>
</evidence>
<dbReference type="Proteomes" id="UP000664357">
    <property type="component" value="Unassembled WGS sequence"/>
</dbReference>
<evidence type="ECO:0000259" key="4">
    <source>
        <dbReference type="PROSITE" id="PS01124"/>
    </source>
</evidence>
<proteinExistence type="predicted"/>
<accession>A0ABV0EJD2</accession>
<dbReference type="PANTHER" id="PTHR43280">
    <property type="entry name" value="ARAC-FAMILY TRANSCRIPTIONAL REGULATOR"/>
    <property type="match status" value="1"/>
</dbReference>
<dbReference type="InterPro" id="IPR018060">
    <property type="entry name" value="HTH_AraC"/>
</dbReference>
<evidence type="ECO:0000256" key="2">
    <source>
        <dbReference type="ARBA" id="ARBA00023125"/>
    </source>
</evidence>
<name>A0ABV0EJD2_9ENTE</name>
<keyword evidence="1" id="KW-0805">Transcription regulation</keyword>